<dbReference type="InterPro" id="IPR038128">
    <property type="entry name" value="Gamma_PGA_hydro_sf"/>
</dbReference>
<dbReference type="Gene3D" id="3.40.630.100">
    <property type="entry name" value="Poly-gamma-glutamate hydrolase, zinc-binding motif"/>
    <property type="match status" value="1"/>
</dbReference>
<accession>H5Y5I5</accession>
<sequence length="201" mass="22900">MPDTYLNFQELNLHEQEGRDYQIKTSDNWHSVLIIAPHGGNIEPYTSEIAQWIAGDDFAWYAFEGIKDAGVRKLHITSHNFDEPSLLKGLRRAQIVLTIHGLKNSIDEFIMIGGLDLTLGNELRIALQRSSFQVKESEQKYSGVRATNICNRGCTGKGVQLEISFALRKRIVQDTECRIRFIDTIKSMIKTWEQSTKVAKC</sequence>
<gene>
    <name evidence="1" type="ORF">DesyoDRAFT_3568</name>
</gene>
<dbReference type="eggNOG" id="COG4195">
    <property type="taxonomic scope" value="Bacteria"/>
</dbReference>
<organism evidence="1 2">
    <name type="scientific">Desulfosporosinus youngiae DSM 17734</name>
    <dbReference type="NCBI Taxonomy" id="768710"/>
    <lineage>
        <taxon>Bacteria</taxon>
        <taxon>Bacillati</taxon>
        <taxon>Bacillota</taxon>
        <taxon>Clostridia</taxon>
        <taxon>Eubacteriales</taxon>
        <taxon>Desulfitobacteriaceae</taxon>
        <taxon>Desulfosporosinus</taxon>
    </lineage>
</organism>
<dbReference type="OrthoDB" id="7721587at2"/>
<dbReference type="Proteomes" id="UP000005104">
    <property type="component" value="Chromosome"/>
</dbReference>
<proteinExistence type="predicted"/>
<reference evidence="1 2" key="1">
    <citation type="submission" date="2011-11" db="EMBL/GenBank/DDBJ databases">
        <title>The Noncontiguous Finished genome of Desulfosporosinus youngiae DSM 17734.</title>
        <authorList>
            <consortium name="US DOE Joint Genome Institute (JGI-PGF)"/>
            <person name="Lucas S."/>
            <person name="Han J."/>
            <person name="Lapidus A."/>
            <person name="Cheng J.-F."/>
            <person name="Goodwin L."/>
            <person name="Pitluck S."/>
            <person name="Peters L."/>
            <person name="Ovchinnikova G."/>
            <person name="Lu M."/>
            <person name="Land M.L."/>
            <person name="Hauser L."/>
            <person name="Pester M."/>
            <person name="Spring S."/>
            <person name="Ollivier B."/>
            <person name="Rattei T."/>
            <person name="Klenk H.-P."/>
            <person name="Wagner M."/>
            <person name="Loy A."/>
            <person name="Woyke T.J."/>
        </authorList>
    </citation>
    <scope>NUCLEOTIDE SEQUENCE [LARGE SCALE GENOMIC DNA]</scope>
    <source>
        <strain evidence="1 2">DSM 17734</strain>
    </source>
</reference>
<name>H5Y5I5_9FIRM</name>
<protein>
    <submittedName>
        <fullName evidence="1">Phage-related replication protein</fullName>
    </submittedName>
</protein>
<dbReference type="HOGENOM" id="CLU_082126_1_0_9"/>
<keyword evidence="2" id="KW-1185">Reference proteome</keyword>
<dbReference type="RefSeq" id="WP_007785027.1">
    <property type="nucleotide sequence ID" value="NZ_CM001441.1"/>
</dbReference>
<evidence type="ECO:0000313" key="2">
    <source>
        <dbReference type="Proteomes" id="UP000005104"/>
    </source>
</evidence>
<dbReference type="Pfam" id="PF05908">
    <property type="entry name" value="Gamma_PGA_hydro"/>
    <property type="match status" value="1"/>
</dbReference>
<evidence type="ECO:0000313" key="1">
    <source>
        <dbReference type="EMBL" id="EHQ90572.1"/>
    </source>
</evidence>
<dbReference type="InterPro" id="IPR008585">
    <property type="entry name" value="Gamma_PGA_hydro"/>
</dbReference>
<dbReference type="EMBL" id="CM001441">
    <property type="protein sequence ID" value="EHQ90572.1"/>
    <property type="molecule type" value="Genomic_DNA"/>
</dbReference>
<dbReference type="STRING" id="768710.DesyoDRAFT_3568"/>
<dbReference type="AlphaFoldDB" id="H5Y5I5"/>